<evidence type="ECO:0000256" key="9">
    <source>
        <dbReference type="SAM" id="MobiDB-lite"/>
    </source>
</evidence>
<dbReference type="Gene3D" id="3.40.50.300">
    <property type="entry name" value="P-loop containing nucleotide triphosphate hydrolases"/>
    <property type="match status" value="1"/>
</dbReference>
<keyword evidence="7" id="KW-0131">Cell cycle</keyword>
<dbReference type="AlphaFoldDB" id="A0A8J1UPA6"/>
<evidence type="ECO:0000256" key="1">
    <source>
        <dbReference type="ARBA" id="ARBA00004123"/>
    </source>
</evidence>
<dbReference type="GO" id="GO:0016887">
    <property type="term" value="F:ATP hydrolysis activity"/>
    <property type="evidence" value="ECO:0007669"/>
    <property type="project" value="InterPro"/>
</dbReference>
<evidence type="ECO:0000256" key="8">
    <source>
        <dbReference type="ARBA" id="ARBA00043975"/>
    </source>
</evidence>
<dbReference type="InterPro" id="IPR003593">
    <property type="entry name" value="AAA+_ATPase"/>
</dbReference>
<evidence type="ECO:0000256" key="7">
    <source>
        <dbReference type="ARBA" id="ARBA00023306"/>
    </source>
</evidence>
<keyword evidence="11" id="KW-1185">Reference proteome</keyword>
<feature type="compositionally biased region" description="Polar residues" evidence="9">
    <location>
        <begin position="101"/>
        <end position="110"/>
    </location>
</feature>
<feature type="compositionally biased region" description="Polar residues" evidence="9">
    <location>
        <begin position="125"/>
        <end position="142"/>
    </location>
</feature>
<keyword evidence="3" id="KW-0547">Nucleotide-binding</keyword>
<protein>
    <submittedName>
        <fullName evidence="10">Uncharacterized protein</fullName>
    </submittedName>
</protein>
<dbReference type="InterPro" id="IPR053016">
    <property type="entry name" value="CTF18-RFC_complex"/>
</dbReference>
<accession>A0A8J1UPA6</accession>
<dbReference type="CDD" id="cd18140">
    <property type="entry name" value="HLD_clamp_RFC"/>
    <property type="match status" value="1"/>
</dbReference>
<evidence type="ECO:0000256" key="4">
    <source>
        <dbReference type="ARBA" id="ARBA00022840"/>
    </source>
</evidence>
<keyword evidence="2" id="KW-0235">DNA replication</keyword>
<dbReference type="InterPro" id="IPR047854">
    <property type="entry name" value="RFC_lid"/>
</dbReference>
<keyword evidence="4" id="KW-0067">ATP-binding</keyword>
<evidence type="ECO:0000256" key="2">
    <source>
        <dbReference type="ARBA" id="ARBA00022705"/>
    </source>
</evidence>
<feature type="region of interest" description="Disordered" evidence="9">
    <location>
        <begin position="16"/>
        <end position="170"/>
    </location>
</feature>
<evidence type="ECO:0000256" key="3">
    <source>
        <dbReference type="ARBA" id="ARBA00022741"/>
    </source>
</evidence>
<evidence type="ECO:0000256" key="5">
    <source>
        <dbReference type="ARBA" id="ARBA00023125"/>
    </source>
</evidence>
<dbReference type="GO" id="GO:0005634">
    <property type="term" value="C:nucleus"/>
    <property type="evidence" value="ECO:0007669"/>
    <property type="project" value="UniProtKB-SubCell"/>
</dbReference>
<dbReference type="SMART" id="SM00382">
    <property type="entry name" value="AAA"/>
    <property type="match status" value="1"/>
</dbReference>
<sequence length="999" mass="114264">MDDDFDYAFEDELDAMNDMEEYSNPVISNKSKKSLDFTTPKSATRSRPVKNLNDSFATPLTESPGVGNKENDSNSNFRKSKKRDQSDMFGDLSDDDDDLNLKNTAKTTDSLPDITPQRKRARHGTASQSHSKKPASQDNSIGDDSFEITPPSSPVAVTTRQQNRAESPVLSATDRIKRLQTMKDNFEMTRERVLKRPPNGQFFSATGEGGQRAYMTLKDESNLEKESLELVASSKGLSLLGTSITSLMNTVRTKKLTSLIEESTNLSKHITGEIDSAIAAVNGNHSDIDDEVVEETNERAQHLWVDRYAPHKYTELLSDESTNRTLLHWLKMWDYCVFNKDKRELEKKREKKEQQNQKKNAAKPDNKNFDNKKFDFKKKFEQNDELDQFNRPEYKVALLCGPPGLGKTTLGHIIGRHAGYHVVEMNASDDRSVDAFRTKIEAATSMQAVMGADARPNCLVIDEIDGAPQPAINILLQVLKNTGETAKKKKQKDKGILRRPIICICNDPYVPSLRQLRQIAMVLPFQPPIANRLASRLLEISRKERLKTDQTTLLALCTKMENDIRSCLNTLQFIQQKQQELTLRNVQSMGIGLKDQHKSFFEVWKQIFQMPKAQRKRFVNPHDREKMTADDWNDTQKIDNTSTASRFQTVLSTVQATGDYGKIIQGVHENYPQMKIKDPRLDGLSLANEWFCFADLLNRETAQHQNYILQRYVPYLMVTSHLIFATNHVPKLQYPTVQNEITTKLGKSSHLVEAMMNEMCPNTRKFVNYNMIVMDILPHLIDIIQPTLRPVNTQLYSAREKESLEQLIRIMIAYNLTYHQEKTPEGQYQYILDPGVDEVSRFPGMKPSRQLTYSAKQVIAREIDLEKMRRTESHIDIRQRRAQGLPDDKSSTPELAHSKNNPNAKDGNEHKATIADKALDENLKKEQLPNHLQFLKPKKVKEEAVIVRDFFGRVVKKREPLPGQEVEEKKNLIGGDIWYCFKEGFSNAVRRNVRISDLK</sequence>
<dbReference type="PANTHER" id="PTHR46765">
    <property type="entry name" value="P-LOOP CONTAINING NUCLEOSIDE TRIPHOSPHATE HYDROLASES SUPERFAMILY PROTEIN"/>
    <property type="match status" value="1"/>
</dbReference>
<evidence type="ECO:0000256" key="6">
    <source>
        <dbReference type="ARBA" id="ARBA00023242"/>
    </source>
</evidence>
<dbReference type="GO" id="GO:0003677">
    <property type="term" value="F:DNA binding"/>
    <property type="evidence" value="ECO:0007669"/>
    <property type="project" value="UniProtKB-KW"/>
</dbReference>
<dbReference type="PANTHER" id="PTHR46765:SF1">
    <property type="entry name" value="P-LOOP CONTAINING NUCLEOSIDE TRIPHOSPHATE HYDROLASES SUPERFAMILY PROTEIN"/>
    <property type="match status" value="1"/>
</dbReference>
<comment type="caution">
    <text evidence="10">The sequence shown here is derived from an EMBL/GenBank/DDBJ whole genome shotgun (WGS) entry which is preliminary data.</text>
</comment>
<comment type="subcellular location">
    <subcellularLocation>
        <location evidence="1">Nucleus</location>
    </subcellularLocation>
</comment>
<dbReference type="InterPro" id="IPR027417">
    <property type="entry name" value="P-loop_NTPase"/>
</dbReference>
<dbReference type="Proteomes" id="UP000749559">
    <property type="component" value="Unassembled WGS sequence"/>
</dbReference>
<feature type="compositionally biased region" description="Polar residues" evidence="9">
    <location>
        <begin position="52"/>
        <end position="61"/>
    </location>
</feature>
<dbReference type="GO" id="GO:0006260">
    <property type="term" value="P:DNA replication"/>
    <property type="evidence" value="ECO:0007669"/>
    <property type="project" value="UniProtKB-KW"/>
</dbReference>
<feature type="compositionally biased region" description="Polar residues" evidence="9">
    <location>
        <begin position="36"/>
        <end position="45"/>
    </location>
</feature>
<dbReference type="Gene3D" id="1.10.8.60">
    <property type="match status" value="1"/>
</dbReference>
<dbReference type="InterPro" id="IPR003959">
    <property type="entry name" value="ATPase_AAA_core"/>
</dbReference>
<dbReference type="Pfam" id="PF00004">
    <property type="entry name" value="AAA"/>
    <property type="match status" value="1"/>
</dbReference>
<name>A0A8J1UPA6_OWEFU</name>
<organism evidence="10 11">
    <name type="scientific">Owenia fusiformis</name>
    <name type="common">Polychaete worm</name>
    <dbReference type="NCBI Taxonomy" id="6347"/>
    <lineage>
        <taxon>Eukaryota</taxon>
        <taxon>Metazoa</taxon>
        <taxon>Spiralia</taxon>
        <taxon>Lophotrochozoa</taxon>
        <taxon>Annelida</taxon>
        <taxon>Polychaeta</taxon>
        <taxon>Sedentaria</taxon>
        <taxon>Canalipalpata</taxon>
        <taxon>Sabellida</taxon>
        <taxon>Oweniida</taxon>
        <taxon>Oweniidae</taxon>
        <taxon>Owenia</taxon>
    </lineage>
</organism>
<evidence type="ECO:0000313" key="10">
    <source>
        <dbReference type="EMBL" id="CAH1793925.1"/>
    </source>
</evidence>
<proteinExistence type="inferred from homology"/>
<evidence type="ECO:0000313" key="11">
    <source>
        <dbReference type="Proteomes" id="UP000749559"/>
    </source>
</evidence>
<dbReference type="EMBL" id="CAIIXF020000009">
    <property type="protein sequence ID" value="CAH1793925.1"/>
    <property type="molecule type" value="Genomic_DNA"/>
</dbReference>
<dbReference type="GO" id="GO:0005524">
    <property type="term" value="F:ATP binding"/>
    <property type="evidence" value="ECO:0007669"/>
    <property type="project" value="UniProtKB-KW"/>
</dbReference>
<feature type="region of interest" description="Disordered" evidence="9">
    <location>
        <begin position="347"/>
        <end position="371"/>
    </location>
</feature>
<reference evidence="10" key="1">
    <citation type="submission" date="2022-03" db="EMBL/GenBank/DDBJ databases">
        <authorList>
            <person name="Martin C."/>
        </authorList>
    </citation>
    <scope>NUCLEOTIDE SEQUENCE</scope>
</reference>
<dbReference type="CDD" id="cd00009">
    <property type="entry name" value="AAA"/>
    <property type="match status" value="1"/>
</dbReference>
<gene>
    <name evidence="10" type="ORF">OFUS_LOCUS18708</name>
</gene>
<dbReference type="SUPFAM" id="SSF52540">
    <property type="entry name" value="P-loop containing nucleoside triphosphate hydrolases"/>
    <property type="match status" value="1"/>
</dbReference>
<keyword evidence="5" id="KW-0238">DNA-binding</keyword>
<feature type="region of interest" description="Disordered" evidence="9">
    <location>
        <begin position="871"/>
        <end position="909"/>
    </location>
</feature>
<feature type="compositionally biased region" description="Polar residues" evidence="9">
    <location>
        <begin position="155"/>
        <end position="165"/>
    </location>
</feature>
<comment type="similarity">
    <text evidence="8">Belongs to the activator 1 small subunits family. CTF18 subfamily.</text>
</comment>
<dbReference type="OrthoDB" id="2195431at2759"/>
<keyword evidence="6" id="KW-0539">Nucleus</keyword>
<dbReference type="FunFam" id="3.40.50.300:FF:001083">
    <property type="entry name" value="Chromosome transmission fidelity factor 18"/>
    <property type="match status" value="1"/>
</dbReference>